<dbReference type="Proteomes" id="UP001378592">
    <property type="component" value="Unassembled WGS sequence"/>
</dbReference>
<gene>
    <name evidence="2" type="ORF">R5R35_008073</name>
</gene>
<evidence type="ECO:0008006" key="4">
    <source>
        <dbReference type="Google" id="ProtNLM"/>
    </source>
</evidence>
<keyword evidence="3" id="KW-1185">Reference proteome</keyword>
<dbReference type="GO" id="GO:0005774">
    <property type="term" value="C:vacuolar membrane"/>
    <property type="evidence" value="ECO:0007669"/>
    <property type="project" value="TreeGrafter"/>
</dbReference>
<comment type="similarity">
    <text evidence="1">Belongs to the NPR2 family.</text>
</comment>
<dbReference type="GO" id="GO:0010508">
    <property type="term" value="P:positive regulation of autophagy"/>
    <property type="evidence" value="ECO:0007669"/>
    <property type="project" value="TreeGrafter"/>
</dbReference>
<sequence>MIPQINTESSSCRKDALSYIEKMYRVRGESQPGGYGTGDSLRCIFLCEFHPTAGPKITCQVPENYISKESFDAVSVYIIPKAQLQRSTITITLFESKILGFPIRIDDKKYARNAFYFNLCFVCDASARSVQYEPVVKKFADYLMTMELESHFLSNQKQTPNEKIRLPKMLQQVLNDLNNHKMCTLTAGTTTTHLKVVRISKDPEPVQDHEVPIFIEDENVFRREQWDLTTYQILPYIDGVNHVARIAAEADVENNLVKSCVQNLVYYGVVTMIPIFQYSNVYAVTPKLRNLAENKDLQDRCIRYVSKSVRQPATLKDIFKMYSCMTYGTTIRDLCIRFNPHPLRINERKLVQFGILEGLIRRIHKYPVYLSDTSHNNAGGLSQHRHFTGQQSLDEICCAQGLSSQQLEEQLEKDPNVAIIWK</sequence>
<dbReference type="GO" id="GO:0005096">
    <property type="term" value="F:GTPase activator activity"/>
    <property type="evidence" value="ECO:0007669"/>
    <property type="project" value="TreeGrafter"/>
</dbReference>
<dbReference type="PANTHER" id="PTHR12991">
    <property type="entry name" value="NITROGEN PERMEASE REGULATOR 2/TUMOR SUPPRESSOR CANDIDATE 4"/>
    <property type="match status" value="1"/>
</dbReference>
<reference evidence="2 3" key="1">
    <citation type="submission" date="2024-03" db="EMBL/GenBank/DDBJ databases">
        <title>The genome assembly and annotation of the cricket Gryllus longicercus Weissman &amp; Gray.</title>
        <authorList>
            <person name="Szrajer S."/>
            <person name="Gray D."/>
            <person name="Ylla G."/>
        </authorList>
    </citation>
    <scope>NUCLEOTIDE SEQUENCE [LARGE SCALE GENOMIC DNA]</scope>
    <source>
        <strain evidence="2">DAG 2021-001</strain>
        <tissue evidence="2">Whole body minus gut</tissue>
    </source>
</reference>
<protein>
    <recommendedName>
        <fullName evidence="4">Tumor suppressor candidate 4</fullName>
    </recommendedName>
</protein>
<proteinExistence type="inferred from homology"/>
<dbReference type="AlphaFoldDB" id="A0AAN9VKF4"/>
<dbReference type="Pfam" id="PF06218">
    <property type="entry name" value="NPR2"/>
    <property type="match status" value="2"/>
</dbReference>
<organism evidence="2 3">
    <name type="scientific">Gryllus longicercus</name>
    <dbReference type="NCBI Taxonomy" id="2509291"/>
    <lineage>
        <taxon>Eukaryota</taxon>
        <taxon>Metazoa</taxon>
        <taxon>Ecdysozoa</taxon>
        <taxon>Arthropoda</taxon>
        <taxon>Hexapoda</taxon>
        <taxon>Insecta</taxon>
        <taxon>Pterygota</taxon>
        <taxon>Neoptera</taxon>
        <taxon>Polyneoptera</taxon>
        <taxon>Orthoptera</taxon>
        <taxon>Ensifera</taxon>
        <taxon>Gryllidea</taxon>
        <taxon>Grylloidea</taxon>
        <taxon>Gryllidae</taxon>
        <taxon>Gryllinae</taxon>
        <taxon>Gryllus</taxon>
    </lineage>
</organism>
<dbReference type="PANTHER" id="PTHR12991:SF10">
    <property type="entry name" value="GATOR COMPLEX PROTEIN NPRL2"/>
    <property type="match status" value="1"/>
</dbReference>
<evidence type="ECO:0000313" key="2">
    <source>
        <dbReference type="EMBL" id="KAK7792933.1"/>
    </source>
</evidence>
<name>A0AAN9VKF4_9ORTH</name>
<dbReference type="InterPro" id="IPR009348">
    <property type="entry name" value="NPR2-like"/>
</dbReference>
<dbReference type="GO" id="GO:0034198">
    <property type="term" value="P:cellular response to amino acid starvation"/>
    <property type="evidence" value="ECO:0007669"/>
    <property type="project" value="TreeGrafter"/>
</dbReference>
<accession>A0AAN9VKF4</accession>
<evidence type="ECO:0000313" key="3">
    <source>
        <dbReference type="Proteomes" id="UP001378592"/>
    </source>
</evidence>
<dbReference type="GO" id="GO:1904262">
    <property type="term" value="P:negative regulation of TORC1 signaling"/>
    <property type="evidence" value="ECO:0007669"/>
    <property type="project" value="TreeGrafter"/>
</dbReference>
<dbReference type="EMBL" id="JAZDUA010000411">
    <property type="protein sequence ID" value="KAK7792933.1"/>
    <property type="molecule type" value="Genomic_DNA"/>
</dbReference>
<evidence type="ECO:0000256" key="1">
    <source>
        <dbReference type="ARBA" id="ARBA00008433"/>
    </source>
</evidence>
<comment type="caution">
    <text evidence="2">The sequence shown here is derived from an EMBL/GenBank/DDBJ whole genome shotgun (WGS) entry which is preliminary data.</text>
</comment>
<dbReference type="GO" id="GO:1990130">
    <property type="term" value="C:GATOR1 complex"/>
    <property type="evidence" value="ECO:0007669"/>
    <property type="project" value="TreeGrafter"/>
</dbReference>